<protein>
    <recommendedName>
        <fullName evidence="3">Lipoprotein</fullName>
    </recommendedName>
</protein>
<dbReference type="OrthoDB" id="5767052at2"/>
<keyword evidence="2" id="KW-1185">Reference proteome</keyword>
<reference evidence="1 2" key="1">
    <citation type="submission" date="2019-03" db="EMBL/GenBank/DDBJ databases">
        <title>Genomic Encyclopedia of Type Strains, Phase IV (KMG-IV): sequencing the most valuable type-strain genomes for metagenomic binning, comparative biology and taxonomic classification.</title>
        <authorList>
            <person name="Goeker M."/>
        </authorList>
    </citation>
    <scope>NUCLEOTIDE SEQUENCE [LARGE SCALE GENOMIC DNA]</scope>
    <source>
        <strain evidence="1 2">DSM 25082</strain>
    </source>
</reference>
<accession>A0A4R6N8Y6</accession>
<dbReference type="PROSITE" id="PS51257">
    <property type="entry name" value="PROKAR_LIPOPROTEIN"/>
    <property type="match status" value="1"/>
</dbReference>
<proteinExistence type="predicted"/>
<dbReference type="Pfam" id="PF19795">
    <property type="entry name" value="DUF6279"/>
    <property type="match status" value="1"/>
</dbReference>
<dbReference type="Proteomes" id="UP000295357">
    <property type="component" value="Unassembled WGS sequence"/>
</dbReference>
<organism evidence="1 2">
    <name type="scientific">Roseateles asaccharophilus</name>
    <dbReference type="NCBI Taxonomy" id="582607"/>
    <lineage>
        <taxon>Bacteria</taxon>
        <taxon>Pseudomonadati</taxon>
        <taxon>Pseudomonadota</taxon>
        <taxon>Betaproteobacteria</taxon>
        <taxon>Burkholderiales</taxon>
        <taxon>Sphaerotilaceae</taxon>
        <taxon>Roseateles</taxon>
    </lineage>
</organism>
<evidence type="ECO:0008006" key="3">
    <source>
        <dbReference type="Google" id="ProtNLM"/>
    </source>
</evidence>
<dbReference type="AlphaFoldDB" id="A0A4R6N8Y6"/>
<dbReference type="RefSeq" id="WP_133602801.1">
    <property type="nucleotide sequence ID" value="NZ_JAUFPJ010000002.1"/>
</dbReference>
<evidence type="ECO:0000313" key="2">
    <source>
        <dbReference type="Proteomes" id="UP000295357"/>
    </source>
</evidence>
<gene>
    <name evidence="1" type="ORF">DFR39_102439</name>
</gene>
<name>A0A4R6N8Y6_9BURK</name>
<dbReference type="EMBL" id="SNXE01000002">
    <property type="protein sequence ID" value="TDP12051.1"/>
    <property type="molecule type" value="Genomic_DNA"/>
</dbReference>
<evidence type="ECO:0000313" key="1">
    <source>
        <dbReference type="EMBL" id="TDP12051.1"/>
    </source>
</evidence>
<comment type="caution">
    <text evidence="1">The sequence shown here is derived from an EMBL/GenBank/DDBJ whole genome shotgun (WGS) entry which is preliminary data.</text>
</comment>
<sequence length="301" mass="34974">MKTPAPARLTRLGPLALLAALLLWLGGCSTSTLRLAYGQADTLLYWRLDSYLDFSSEQAPRVRESLARFMDWHRRTQLPRYAQELRRLQPLLAQPDIPADLLCRELEQLRAVVEPPLLDPGNWALLWLASELDEEQLLHLERKQRVADEKWKAEWLDGAPERRREQRWRKAVERAEMLYGRLDEPQRRALREGLDQALSFDAQRSYQARRQRQQDLLQLLRRQRLQPLPPEQAARAMQQFLEQALRGAPSDAAQQRYLQAVQREGCASFARLHRATTVAQREQAQRTLGSWAADFSQLAGR</sequence>